<feature type="compositionally biased region" description="Polar residues" evidence="1">
    <location>
        <begin position="137"/>
        <end position="156"/>
    </location>
</feature>
<feature type="region of interest" description="Disordered" evidence="1">
    <location>
        <begin position="128"/>
        <end position="156"/>
    </location>
</feature>
<protein>
    <submittedName>
        <fullName evidence="2">Uncharacterized protein</fullName>
    </submittedName>
</protein>
<proteinExistence type="predicted"/>
<evidence type="ECO:0000256" key="1">
    <source>
        <dbReference type="SAM" id="MobiDB-lite"/>
    </source>
</evidence>
<organism evidence="2 3">
    <name type="scientific">Oculimacula yallundae</name>
    <dbReference type="NCBI Taxonomy" id="86028"/>
    <lineage>
        <taxon>Eukaryota</taxon>
        <taxon>Fungi</taxon>
        <taxon>Dikarya</taxon>
        <taxon>Ascomycota</taxon>
        <taxon>Pezizomycotina</taxon>
        <taxon>Leotiomycetes</taxon>
        <taxon>Helotiales</taxon>
        <taxon>Ploettnerulaceae</taxon>
        <taxon>Oculimacula</taxon>
    </lineage>
</organism>
<sequence>MCRRKRKNKSSDSHSNQTSGLLPPSKPNPNLSNHNHPTSVPPTKTRPETTSNAPPLSALPNFSSQAKPRISSHPILSHDLIFQNPAQQHARGEAITSFLPSSPPNDSDIPYRTFPDVSFPLPIGLHRSLHHQHTKSPNHQLLSPIPTNEAQDSNTR</sequence>
<evidence type="ECO:0000313" key="2">
    <source>
        <dbReference type="EMBL" id="KAL2063886.1"/>
    </source>
</evidence>
<keyword evidence="3" id="KW-1185">Reference proteome</keyword>
<reference evidence="2 3" key="1">
    <citation type="journal article" date="2024" name="Commun. Biol.">
        <title>Comparative genomic analysis of thermophilic fungi reveals convergent evolutionary adaptations and gene losses.</title>
        <authorList>
            <person name="Steindorff A.S."/>
            <person name="Aguilar-Pontes M.V."/>
            <person name="Robinson A.J."/>
            <person name="Andreopoulos B."/>
            <person name="LaButti K."/>
            <person name="Kuo A."/>
            <person name="Mondo S."/>
            <person name="Riley R."/>
            <person name="Otillar R."/>
            <person name="Haridas S."/>
            <person name="Lipzen A."/>
            <person name="Grimwood J."/>
            <person name="Schmutz J."/>
            <person name="Clum A."/>
            <person name="Reid I.D."/>
            <person name="Moisan M.C."/>
            <person name="Butler G."/>
            <person name="Nguyen T.T.M."/>
            <person name="Dewar K."/>
            <person name="Conant G."/>
            <person name="Drula E."/>
            <person name="Henrissat B."/>
            <person name="Hansel C."/>
            <person name="Singer S."/>
            <person name="Hutchinson M.I."/>
            <person name="de Vries R.P."/>
            <person name="Natvig D.O."/>
            <person name="Powell A.J."/>
            <person name="Tsang A."/>
            <person name="Grigoriev I.V."/>
        </authorList>
    </citation>
    <scope>NUCLEOTIDE SEQUENCE [LARGE SCALE GENOMIC DNA]</scope>
    <source>
        <strain evidence="2 3">CBS 494.80</strain>
    </source>
</reference>
<comment type="caution">
    <text evidence="2">The sequence shown here is derived from an EMBL/GenBank/DDBJ whole genome shotgun (WGS) entry which is preliminary data.</text>
</comment>
<dbReference type="EMBL" id="JAZHXI010000014">
    <property type="protein sequence ID" value="KAL2063886.1"/>
    <property type="molecule type" value="Genomic_DNA"/>
</dbReference>
<gene>
    <name evidence="2" type="ORF">VTL71DRAFT_4380</name>
</gene>
<name>A0ABR4C3D6_9HELO</name>
<feature type="compositionally biased region" description="Low complexity" evidence="1">
    <location>
        <begin position="28"/>
        <end position="37"/>
    </location>
</feature>
<feature type="non-terminal residue" evidence="2">
    <location>
        <position position="156"/>
    </location>
</feature>
<feature type="compositionally biased region" description="Polar residues" evidence="1">
    <location>
        <begin position="48"/>
        <end position="66"/>
    </location>
</feature>
<dbReference type="Proteomes" id="UP001595075">
    <property type="component" value="Unassembled WGS sequence"/>
</dbReference>
<accession>A0ABR4C3D6</accession>
<evidence type="ECO:0000313" key="3">
    <source>
        <dbReference type="Proteomes" id="UP001595075"/>
    </source>
</evidence>
<feature type="region of interest" description="Disordered" evidence="1">
    <location>
        <begin position="1"/>
        <end position="70"/>
    </location>
</feature>